<protein>
    <submittedName>
        <fullName evidence="1">Uncharacterized protein</fullName>
    </submittedName>
</protein>
<proteinExistence type="predicted"/>
<evidence type="ECO:0000313" key="1">
    <source>
        <dbReference type="EMBL" id="KKN76516.1"/>
    </source>
</evidence>
<comment type="caution">
    <text evidence="1">The sequence shown here is derived from an EMBL/GenBank/DDBJ whole genome shotgun (WGS) entry which is preliminary data.</text>
</comment>
<gene>
    <name evidence="1" type="ORF">LCGC14_0370250</name>
</gene>
<organism evidence="1">
    <name type="scientific">marine sediment metagenome</name>
    <dbReference type="NCBI Taxonomy" id="412755"/>
    <lineage>
        <taxon>unclassified sequences</taxon>
        <taxon>metagenomes</taxon>
        <taxon>ecological metagenomes</taxon>
    </lineage>
</organism>
<sequence length="88" mass="10255">MTKDKIREGLAWEMALKNGAVAEGQLEWRESTRFFWLHQADIALEHLDSVGCVLKVERELPPPKDPKYLMWQEDEILEAIYAATERLV</sequence>
<dbReference type="EMBL" id="LAZR01000295">
    <property type="protein sequence ID" value="KKN76516.1"/>
    <property type="molecule type" value="Genomic_DNA"/>
</dbReference>
<name>A0A0F9VSS2_9ZZZZ</name>
<reference evidence="1" key="1">
    <citation type="journal article" date="2015" name="Nature">
        <title>Complex archaea that bridge the gap between prokaryotes and eukaryotes.</title>
        <authorList>
            <person name="Spang A."/>
            <person name="Saw J.H."/>
            <person name="Jorgensen S.L."/>
            <person name="Zaremba-Niedzwiedzka K."/>
            <person name="Martijn J."/>
            <person name="Lind A.E."/>
            <person name="van Eijk R."/>
            <person name="Schleper C."/>
            <person name="Guy L."/>
            <person name="Ettema T.J."/>
        </authorList>
    </citation>
    <scope>NUCLEOTIDE SEQUENCE</scope>
</reference>
<accession>A0A0F9VSS2</accession>
<dbReference type="AlphaFoldDB" id="A0A0F9VSS2"/>